<dbReference type="Proteomes" id="UP000429232">
    <property type="component" value="Chromosome"/>
</dbReference>
<reference evidence="1 2" key="1">
    <citation type="submission" date="2020-12" db="EMBL/GenBank/DDBJ databases">
        <title>HMF7856_wgs.fasta genome submission.</title>
        <authorList>
            <person name="Kang H."/>
            <person name="Kim H."/>
            <person name="Joh K."/>
        </authorList>
    </citation>
    <scope>NUCLEOTIDE SEQUENCE [LARGE SCALE GENOMIC DNA]</scope>
    <source>
        <strain evidence="1 2">HMF7856</strain>
    </source>
</reference>
<dbReference type="AlphaFoldDB" id="A0A6I4HZX8"/>
<protein>
    <recommendedName>
        <fullName evidence="3">PsbP protein</fullName>
    </recommendedName>
</protein>
<dbReference type="EMBL" id="CP066775">
    <property type="protein sequence ID" value="QQL49854.1"/>
    <property type="molecule type" value="Genomic_DNA"/>
</dbReference>
<evidence type="ECO:0008006" key="3">
    <source>
        <dbReference type="Google" id="ProtNLM"/>
    </source>
</evidence>
<name>A0A6I4HZX8_9SPHI</name>
<keyword evidence="2" id="KW-1185">Reference proteome</keyword>
<proteinExistence type="predicted"/>
<organism evidence="1 2">
    <name type="scientific">Mucilaginibacter ginkgonis</name>
    <dbReference type="NCBI Taxonomy" id="2682091"/>
    <lineage>
        <taxon>Bacteria</taxon>
        <taxon>Pseudomonadati</taxon>
        <taxon>Bacteroidota</taxon>
        <taxon>Sphingobacteriia</taxon>
        <taxon>Sphingobacteriales</taxon>
        <taxon>Sphingobacteriaceae</taxon>
        <taxon>Mucilaginibacter</taxon>
    </lineage>
</organism>
<evidence type="ECO:0000313" key="1">
    <source>
        <dbReference type="EMBL" id="QQL49854.1"/>
    </source>
</evidence>
<accession>A0A6I4HZX8</accession>
<evidence type="ECO:0000313" key="2">
    <source>
        <dbReference type="Proteomes" id="UP000429232"/>
    </source>
</evidence>
<gene>
    <name evidence="1" type="ORF">GO620_017075</name>
</gene>
<dbReference type="RefSeq" id="WP_157523437.1">
    <property type="nucleotide sequence ID" value="NZ_CP066775.1"/>
</dbReference>
<dbReference type="Gene3D" id="3.40.1000.10">
    <property type="entry name" value="Mog1/PsbP, alpha/beta/alpha sandwich"/>
    <property type="match status" value="1"/>
</dbReference>
<sequence length="214" mass="23764">MNCKEGMFGVQTKRRKKAYTKNHFMKAYWKPVCLCILALATACQNNKNQSSTTDTTKQTTSNDAAAAVAGDAKIASASNFEIQIPDGWHYDQPILNGQTKFFLTAPKEMNYQTNINILKDPMKGENLDDYIKVSLAKMQSMPVTMGSSGDFTANGVSGKYLKYIYNAKERMIAVKSYVFGKNDTAYVVTATTVPELGKKYEPVFDKAVSTLKIK</sequence>
<dbReference type="KEGG" id="mgik:GO620_017075"/>